<dbReference type="eggNOG" id="KOG1861">
    <property type="taxonomic scope" value="Eukaryota"/>
</dbReference>
<dbReference type="AlphaFoldDB" id="K0KJQ1"/>
<dbReference type="FunCoup" id="K0KJQ1">
    <property type="interactions" value="43"/>
</dbReference>
<dbReference type="HOGENOM" id="CLU_015513_0_0_1"/>
<dbReference type="InterPro" id="IPR045107">
    <property type="entry name" value="SAC3/GANP/THP3"/>
</dbReference>
<keyword evidence="2" id="KW-0675">Receptor</keyword>
<keyword evidence="3" id="KW-1185">Reference proteome</keyword>
<dbReference type="Gene3D" id="1.25.40.990">
    <property type="match status" value="1"/>
</dbReference>
<dbReference type="PROSITE" id="PS50250">
    <property type="entry name" value="PCI"/>
    <property type="match status" value="1"/>
</dbReference>
<feature type="domain" description="PCI" evidence="1">
    <location>
        <begin position="254"/>
        <end position="438"/>
    </location>
</feature>
<gene>
    <name evidence="2" type="ORF">BN7_857</name>
</gene>
<dbReference type="PANTHER" id="PTHR12436">
    <property type="entry name" value="80 KDA MCM3-ASSOCIATED PROTEIN"/>
    <property type="match status" value="1"/>
</dbReference>
<comment type="caution">
    <text evidence="2">The sequence shown here is derived from an EMBL/GenBank/DDBJ whole genome shotgun (WGS) entry which is preliminary data.</text>
</comment>
<dbReference type="PANTHER" id="PTHR12436:SF4">
    <property type="entry name" value="LEUKOCYTE RECEPTOR CLUSTER MEMBER 8"/>
    <property type="match status" value="1"/>
</dbReference>
<dbReference type="InParanoid" id="K0KJQ1"/>
<dbReference type="Proteomes" id="UP000009328">
    <property type="component" value="Unassembled WGS sequence"/>
</dbReference>
<dbReference type="InterPro" id="IPR000717">
    <property type="entry name" value="PCI_dom"/>
</dbReference>
<name>K0KJQ1_WICCF</name>
<sequence>MSTYNSVTPTALGASRPAAQPAISKPVTNALPQGLTRFVEVCHEKAAAQRFDSKATAQMQLQLKILIEKANNQGVLWENDWLSQELPVFNSAASLELVGKLAKPSFNIKKKLLKRGSSFDSQDDEDELISSSKKKARAARFERELKSESPRPISANDEVLVGDRNKAVKGTCQTLEKSYLRLTSEPDPSKVRPQHILQRALTFILDKYKNGGKYTYVCDQLKSIRQDLRVQLLENPFTVRVYETHGRIALANKDLGEFNQCQSVLKNLYQMSNLNESVNKTEFLSYRILYHILTKNYDSISLIKLKLTPQEKQDPLIVQALQILKAHISNNYHDLFKLYSKTKGTTRDLFKCFIDGERIKALAVICTAYKVLSLEFLLREFNFDNELDCMTFIKDKQIEKFVELRGGDNVVYLNTNNARGTILGLLNSNRRLDIKGQI</sequence>
<dbReference type="GO" id="GO:0005634">
    <property type="term" value="C:nucleus"/>
    <property type="evidence" value="ECO:0007669"/>
    <property type="project" value="TreeGrafter"/>
</dbReference>
<dbReference type="Pfam" id="PF03399">
    <property type="entry name" value="SAC3_GANP"/>
    <property type="match status" value="1"/>
</dbReference>
<reference evidence="2 3" key="1">
    <citation type="journal article" date="2012" name="Eukaryot. Cell">
        <title>Draft genome sequence of Wickerhamomyces ciferrii NRRL Y-1031 F-60-10.</title>
        <authorList>
            <person name="Schneider J."/>
            <person name="Andrea H."/>
            <person name="Blom J."/>
            <person name="Jaenicke S."/>
            <person name="Ruckert C."/>
            <person name="Schorsch C."/>
            <person name="Szczepanowski R."/>
            <person name="Farwick M."/>
            <person name="Goesmann A."/>
            <person name="Puhler A."/>
            <person name="Schaffer S."/>
            <person name="Tauch A."/>
            <person name="Kohler T."/>
            <person name="Brinkrolf K."/>
        </authorList>
    </citation>
    <scope>NUCLEOTIDE SEQUENCE [LARGE SCALE GENOMIC DNA]</scope>
    <source>
        <strain evidence="3">ATCC 14091 / BCRC 22168 / CBS 111 / JCM 3599 / NBRC 0793 / NRRL Y-1031 F-60-10</strain>
    </source>
</reference>
<accession>K0KJQ1</accession>
<protein>
    <submittedName>
        <fullName evidence="2">Leukocyte receptor cluster member 8</fullName>
    </submittedName>
</protein>
<evidence type="ECO:0000313" key="3">
    <source>
        <dbReference type="Proteomes" id="UP000009328"/>
    </source>
</evidence>
<organism evidence="2 3">
    <name type="scientific">Wickerhamomyces ciferrii (strain ATCC 14091 / BCRC 22168 / CBS 111 / JCM 3599 / NBRC 0793 / NRRL Y-1031 F-60-10)</name>
    <name type="common">Yeast</name>
    <name type="synonym">Pichia ciferrii</name>
    <dbReference type="NCBI Taxonomy" id="1206466"/>
    <lineage>
        <taxon>Eukaryota</taxon>
        <taxon>Fungi</taxon>
        <taxon>Dikarya</taxon>
        <taxon>Ascomycota</taxon>
        <taxon>Saccharomycotina</taxon>
        <taxon>Saccharomycetes</taxon>
        <taxon>Phaffomycetales</taxon>
        <taxon>Wickerhamomycetaceae</taxon>
        <taxon>Wickerhamomyces</taxon>
    </lineage>
</organism>
<dbReference type="STRING" id="1206466.K0KJQ1"/>
<dbReference type="EMBL" id="CAIF01000017">
    <property type="protein sequence ID" value="CCH41318.1"/>
    <property type="molecule type" value="Genomic_DNA"/>
</dbReference>
<dbReference type="InterPro" id="IPR005062">
    <property type="entry name" value="SAC3/GANP/THP3_conserved"/>
</dbReference>
<proteinExistence type="predicted"/>
<evidence type="ECO:0000259" key="1">
    <source>
        <dbReference type="PROSITE" id="PS50250"/>
    </source>
</evidence>
<evidence type="ECO:0000313" key="2">
    <source>
        <dbReference type="EMBL" id="CCH41318.1"/>
    </source>
</evidence>